<dbReference type="HOGENOM" id="CLU_105494_0_0_1"/>
<dbReference type="Gene3D" id="1.20.58.1030">
    <property type="match status" value="1"/>
</dbReference>
<dbReference type="AlphaFoldDB" id="R0ME93"/>
<dbReference type="OrthoDB" id="10252587at2759"/>
<organism evidence="1 2">
    <name type="scientific">Nosema bombycis (strain CQ1 / CVCC 102059)</name>
    <name type="common">Microsporidian parasite</name>
    <name type="synonym">Pebrine of silkworm</name>
    <dbReference type="NCBI Taxonomy" id="578461"/>
    <lineage>
        <taxon>Eukaryota</taxon>
        <taxon>Fungi</taxon>
        <taxon>Fungi incertae sedis</taxon>
        <taxon>Microsporidia</taxon>
        <taxon>Nosematidae</taxon>
        <taxon>Nosema</taxon>
    </lineage>
</organism>
<gene>
    <name evidence="1" type="ORF">NBO_452g0002</name>
</gene>
<evidence type="ECO:0000313" key="1">
    <source>
        <dbReference type="EMBL" id="EOB12385.1"/>
    </source>
</evidence>
<sequence length="165" mass="19612">MNFLSLLKNPEQLYNDQVVSEIQNRIENINQEMTRIKESIQGDDIPTTISINYILLTFYKNRCKRILRAYHFQRLLNLKDFFILNEKEKKLHKSIKEIENEYLSCFDLNYEGKVPLLSFIKIMTLKDCGLVYDGDELVDLKKGRIYFIKRKAIEHLLEGGYLKIV</sequence>
<proteinExistence type="predicted"/>
<name>R0ME93_NOSB1</name>
<dbReference type="Proteomes" id="UP000016927">
    <property type="component" value="Unassembled WGS sequence"/>
</dbReference>
<dbReference type="EMBL" id="KB909360">
    <property type="protein sequence ID" value="EOB12385.1"/>
    <property type="molecule type" value="Genomic_DNA"/>
</dbReference>
<evidence type="ECO:0008006" key="3">
    <source>
        <dbReference type="Google" id="ProtNLM"/>
    </source>
</evidence>
<dbReference type="VEuPathDB" id="MicrosporidiaDB:NBO_452g0002"/>
<evidence type="ECO:0000313" key="2">
    <source>
        <dbReference type="Proteomes" id="UP000016927"/>
    </source>
</evidence>
<dbReference type="InterPro" id="IPR036224">
    <property type="entry name" value="GINS_bundle-like_dom_sf"/>
</dbReference>
<dbReference type="STRING" id="578461.R0ME93"/>
<dbReference type="SUPFAM" id="SSF158573">
    <property type="entry name" value="GINS helical bundle-like"/>
    <property type="match status" value="1"/>
</dbReference>
<reference evidence="1 2" key="1">
    <citation type="journal article" date="2013" name="BMC Genomics">
        <title>Comparative genomics of parasitic silkworm microsporidia reveal an association between genome expansion and host adaptation.</title>
        <authorList>
            <person name="Pan G."/>
            <person name="Xu J."/>
            <person name="Li T."/>
            <person name="Xia Q."/>
            <person name="Liu S.L."/>
            <person name="Zhang G."/>
            <person name="Li S."/>
            <person name="Li C."/>
            <person name="Liu H."/>
            <person name="Yang L."/>
            <person name="Liu T."/>
            <person name="Zhang X."/>
            <person name="Wu Z."/>
            <person name="Fan W."/>
            <person name="Dang X."/>
            <person name="Xiang H."/>
            <person name="Tao M."/>
            <person name="Li Y."/>
            <person name="Hu J."/>
            <person name="Li Z."/>
            <person name="Lin L."/>
            <person name="Luo J."/>
            <person name="Geng L."/>
            <person name="Wang L."/>
            <person name="Long M."/>
            <person name="Wan Y."/>
            <person name="He N."/>
            <person name="Zhang Z."/>
            <person name="Lu C."/>
            <person name="Keeling P.J."/>
            <person name="Wang J."/>
            <person name="Xiang Z."/>
            <person name="Zhou Z."/>
        </authorList>
    </citation>
    <scope>NUCLEOTIDE SEQUENCE [LARGE SCALE GENOMIC DNA]</scope>
    <source>
        <strain evidence="2">CQ1 / CVCC 102059</strain>
    </source>
</reference>
<dbReference type="OMA" id="FPFINFM"/>
<accession>R0ME93</accession>
<protein>
    <recommendedName>
        <fullName evidence="3">DNA replication complex GINS protein SLD5</fullName>
    </recommendedName>
</protein>
<keyword evidence="2" id="KW-1185">Reference proteome</keyword>